<dbReference type="Proteomes" id="UP000011770">
    <property type="component" value="Unassembled WGS sequence"/>
</dbReference>
<accession>M3G8G8</accession>
<dbReference type="EMBL" id="AHOR02000025">
    <property type="protein sequence ID" value="EMF82284.1"/>
    <property type="molecule type" value="Genomic_DNA"/>
</dbReference>
<sequence>MWICFCFFEYSLRERSFGPPSFEFFLSYEIKRKVLFENGVELF</sequence>
<evidence type="ECO:0000313" key="2">
    <source>
        <dbReference type="Proteomes" id="UP000011770"/>
    </source>
</evidence>
<comment type="caution">
    <text evidence="1">The sequence shown here is derived from an EMBL/GenBank/DDBJ whole genome shotgun (WGS) entry which is preliminary data.</text>
</comment>
<dbReference type="AlphaFoldDB" id="M3G8G8"/>
<evidence type="ECO:0000313" key="1">
    <source>
        <dbReference type="EMBL" id="EMF82284.1"/>
    </source>
</evidence>
<organism evidence="1 2">
    <name type="scientific">Leptospira weilii serovar Topaz str. LT2116</name>
    <dbReference type="NCBI Taxonomy" id="1088540"/>
    <lineage>
        <taxon>Bacteria</taxon>
        <taxon>Pseudomonadati</taxon>
        <taxon>Spirochaetota</taxon>
        <taxon>Spirochaetia</taxon>
        <taxon>Leptospirales</taxon>
        <taxon>Leptospiraceae</taxon>
        <taxon>Leptospira</taxon>
    </lineage>
</organism>
<protein>
    <submittedName>
        <fullName evidence="1">Uncharacterized protein</fullName>
    </submittedName>
</protein>
<proteinExistence type="predicted"/>
<gene>
    <name evidence="1" type="ORF">LEP1GSC188_4742</name>
</gene>
<name>M3G8G8_9LEPT</name>
<reference evidence="1 2" key="1">
    <citation type="submission" date="2013-01" db="EMBL/GenBank/DDBJ databases">
        <authorList>
            <person name="Harkins D.M."/>
            <person name="Durkin A.S."/>
            <person name="Brinkac L.M."/>
            <person name="Haft D.H."/>
            <person name="Selengut J.D."/>
            <person name="Sanka R."/>
            <person name="DePew J."/>
            <person name="Purushe J."/>
            <person name="Tulsiani S.M."/>
            <person name="Graham G.C."/>
            <person name="Burns M.-A."/>
            <person name="Dohnt M.F."/>
            <person name="Smythe L.D."/>
            <person name="McKay D.B."/>
            <person name="Craig S.B."/>
            <person name="Vinetz J.M."/>
            <person name="Sutton G.G."/>
            <person name="Nierman W.C."/>
            <person name="Fouts D.E."/>
        </authorList>
    </citation>
    <scope>NUCLEOTIDE SEQUENCE [LARGE SCALE GENOMIC DNA]</scope>
    <source>
        <strain evidence="1 2">LT2116</strain>
    </source>
</reference>